<organism evidence="1 2">
    <name type="scientific">Vreelandella rituensis</name>
    <dbReference type="NCBI Taxonomy" id="2282306"/>
    <lineage>
        <taxon>Bacteria</taxon>
        <taxon>Pseudomonadati</taxon>
        <taxon>Pseudomonadota</taxon>
        <taxon>Gammaproteobacteria</taxon>
        <taxon>Oceanospirillales</taxon>
        <taxon>Halomonadaceae</taxon>
        <taxon>Vreelandella</taxon>
    </lineage>
</organism>
<evidence type="ECO:0000313" key="1">
    <source>
        <dbReference type="EMBL" id="RCV85871.1"/>
    </source>
</evidence>
<sequence length="67" mass="7685">MKSTTHERLAACRRVTEHPPAAVRAVVATIERVTEVRIRLLTCLMRKKRWDGDLAVAFVRANGDVWR</sequence>
<comment type="caution">
    <text evidence="1">The sequence shown here is derived from an EMBL/GenBank/DDBJ whole genome shotgun (WGS) entry which is preliminary data.</text>
</comment>
<protein>
    <submittedName>
        <fullName evidence="1">Uncharacterized protein</fullName>
    </submittedName>
</protein>
<proteinExistence type="predicted"/>
<accession>A0A368TMQ2</accession>
<evidence type="ECO:0000313" key="2">
    <source>
        <dbReference type="Proteomes" id="UP000253204"/>
    </source>
</evidence>
<name>A0A368TMQ2_9GAMM</name>
<dbReference type="AlphaFoldDB" id="A0A368TMQ2"/>
<reference evidence="1 2" key="1">
    <citation type="submission" date="2018-07" db="EMBL/GenBank/DDBJ databases">
        <title>Halomonas rutogse sp. nov., isolated from Lake TangqianCo on Tibetan Plateau.</title>
        <authorList>
            <person name="Lu H."/>
            <person name="Xing P."/>
            <person name="Wu Q."/>
        </authorList>
    </citation>
    <scope>NUCLEOTIDE SEQUENCE [LARGE SCALE GENOMIC DNA]</scope>
    <source>
        <strain evidence="1 2">TQ8S</strain>
    </source>
</reference>
<gene>
    <name evidence="1" type="ORF">DU506_19935</name>
</gene>
<dbReference type="EMBL" id="QPIJ01000089">
    <property type="protein sequence ID" value="RCV85871.1"/>
    <property type="molecule type" value="Genomic_DNA"/>
</dbReference>
<keyword evidence="2" id="KW-1185">Reference proteome</keyword>
<dbReference type="Proteomes" id="UP000253204">
    <property type="component" value="Unassembled WGS sequence"/>
</dbReference>